<dbReference type="EMBL" id="JAYMGO010000013">
    <property type="protein sequence ID" value="KAL1262953.1"/>
    <property type="molecule type" value="Genomic_DNA"/>
</dbReference>
<feature type="compositionally biased region" description="Basic and acidic residues" evidence="1">
    <location>
        <begin position="56"/>
        <end position="71"/>
    </location>
</feature>
<evidence type="ECO:0000313" key="3">
    <source>
        <dbReference type="Proteomes" id="UP001558613"/>
    </source>
</evidence>
<comment type="caution">
    <text evidence="2">The sequence shown here is derived from an EMBL/GenBank/DDBJ whole genome shotgun (WGS) entry which is preliminary data.</text>
</comment>
<dbReference type="Proteomes" id="UP001558613">
    <property type="component" value="Unassembled WGS sequence"/>
</dbReference>
<gene>
    <name evidence="2" type="ORF">QQF64_005692</name>
</gene>
<reference evidence="2 3" key="1">
    <citation type="submission" date="2023-09" db="EMBL/GenBank/DDBJ databases">
        <authorList>
            <person name="Wang M."/>
        </authorList>
    </citation>
    <scope>NUCLEOTIDE SEQUENCE [LARGE SCALE GENOMIC DNA]</scope>
    <source>
        <strain evidence="2">GT-2023</strain>
        <tissue evidence="2">Liver</tissue>
    </source>
</reference>
<organism evidence="2 3">
    <name type="scientific">Cirrhinus molitorella</name>
    <name type="common">mud carp</name>
    <dbReference type="NCBI Taxonomy" id="172907"/>
    <lineage>
        <taxon>Eukaryota</taxon>
        <taxon>Metazoa</taxon>
        <taxon>Chordata</taxon>
        <taxon>Craniata</taxon>
        <taxon>Vertebrata</taxon>
        <taxon>Euteleostomi</taxon>
        <taxon>Actinopterygii</taxon>
        <taxon>Neopterygii</taxon>
        <taxon>Teleostei</taxon>
        <taxon>Ostariophysi</taxon>
        <taxon>Cypriniformes</taxon>
        <taxon>Cyprinidae</taxon>
        <taxon>Labeoninae</taxon>
        <taxon>Labeonini</taxon>
        <taxon>Cirrhinus</taxon>
    </lineage>
</organism>
<evidence type="ECO:0000256" key="1">
    <source>
        <dbReference type="SAM" id="MobiDB-lite"/>
    </source>
</evidence>
<evidence type="ECO:0000313" key="2">
    <source>
        <dbReference type="EMBL" id="KAL1262953.1"/>
    </source>
</evidence>
<protein>
    <submittedName>
        <fullName evidence="2">Uncharacterized protein</fullName>
    </submittedName>
</protein>
<keyword evidence="3" id="KW-1185">Reference proteome</keyword>
<name>A0ABR3MGX6_9TELE</name>
<accession>A0ABR3MGX6</accession>
<feature type="region of interest" description="Disordered" evidence="1">
    <location>
        <begin position="43"/>
        <end position="71"/>
    </location>
</feature>
<feature type="region of interest" description="Disordered" evidence="1">
    <location>
        <begin position="1"/>
        <end position="21"/>
    </location>
</feature>
<proteinExistence type="predicted"/>
<sequence>MEPHNKKESQNKARQLQSERTHRFGARWTAQSHAHLTRLSHRHFGWQKASNPSGAFERKQDGEFQTKRQAS</sequence>